<name>A0ABT4AA17_9BACT</name>
<evidence type="ECO:0000313" key="10">
    <source>
        <dbReference type="Proteomes" id="UP001207654"/>
    </source>
</evidence>
<protein>
    <submittedName>
        <fullName evidence="9">GMC family oxidoreductase</fullName>
    </submittedName>
</protein>
<dbReference type="SUPFAM" id="SSF51905">
    <property type="entry name" value="FAD/NAD(P)-binding domain"/>
    <property type="match status" value="1"/>
</dbReference>
<evidence type="ECO:0000313" key="9">
    <source>
        <dbReference type="EMBL" id="MCY1078494.1"/>
    </source>
</evidence>
<dbReference type="Pfam" id="PF00732">
    <property type="entry name" value="GMC_oxred_N"/>
    <property type="match status" value="1"/>
</dbReference>
<keyword evidence="10" id="KW-1185">Reference proteome</keyword>
<evidence type="ECO:0000259" key="7">
    <source>
        <dbReference type="Pfam" id="PF00890"/>
    </source>
</evidence>
<dbReference type="Pfam" id="PF05199">
    <property type="entry name" value="GMC_oxred_C"/>
    <property type="match status" value="1"/>
</dbReference>
<reference evidence="9 10" key="1">
    <citation type="submission" date="2022-11" db="EMBL/GenBank/DDBJ databases">
        <title>Minimal conservation of predation-associated metabolite biosynthetic gene clusters underscores biosynthetic potential of Myxococcota including descriptions for ten novel species: Archangium lansinium sp. nov., Myxococcus landrumus sp. nov., Nannocystis bai.</title>
        <authorList>
            <person name="Ahearne A."/>
            <person name="Stevens C."/>
            <person name="Phillips K."/>
        </authorList>
    </citation>
    <scope>NUCLEOTIDE SEQUENCE [LARGE SCALE GENOMIC DNA]</scope>
    <source>
        <strain evidence="9 10">MIWBW</strain>
    </source>
</reference>
<dbReference type="EMBL" id="JAPNKA010000001">
    <property type="protein sequence ID" value="MCY1078494.1"/>
    <property type="molecule type" value="Genomic_DNA"/>
</dbReference>
<feature type="domain" description="FAD-dependent oxidoreductase 2 FAD-binding" evidence="7">
    <location>
        <begin position="21"/>
        <end position="96"/>
    </location>
</feature>
<evidence type="ECO:0000259" key="6">
    <source>
        <dbReference type="Pfam" id="PF00732"/>
    </source>
</evidence>
<evidence type="ECO:0000256" key="4">
    <source>
        <dbReference type="ARBA" id="ARBA00022827"/>
    </source>
</evidence>
<keyword evidence="5" id="KW-0560">Oxidoreductase</keyword>
<keyword evidence="3" id="KW-0285">Flavoprotein</keyword>
<evidence type="ECO:0000259" key="8">
    <source>
        <dbReference type="Pfam" id="PF05199"/>
    </source>
</evidence>
<gene>
    <name evidence="9" type="ORF">OV287_28865</name>
</gene>
<comment type="cofactor">
    <cofactor evidence="1">
        <name>FAD</name>
        <dbReference type="ChEBI" id="CHEBI:57692"/>
    </cofactor>
</comment>
<evidence type="ECO:0000256" key="2">
    <source>
        <dbReference type="ARBA" id="ARBA00010790"/>
    </source>
</evidence>
<dbReference type="Proteomes" id="UP001207654">
    <property type="component" value="Unassembled WGS sequence"/>
</dbReference>
<evidence type="ECO:0000256" key="1">
    <source>
        <dbReference type="ARBA" id="ARBA00001974"/>
    </source>
</evidence>
<sequence length="547" mass="59859">MTQPNTLQAPSGGPVALDGWDVVVIGTGMGGSTLGYSLARQGRSVLFLERGPARYGVETEAPSSAPSGATALVASTRQERRLHAGQWPEALMQQLNGREPQSFLHPLGAGGGGSSSRFGMVMDRFFPEDFTPRQGRKDTGASTLPEAWPITYEELAPYYAKAEELYRVRGSADPMRPGVSFRLMDPPAPVGKEQAFLEGFKELGLNPYRIHYACEQVPGCDTCVGALCPRECRNDAGRVCLRPALRSFNAGILDWCEVLSLEEEGGVVRAAVCRRKDGQVFKVRGRTFVMAAGAFMTPALLLRSVSSRHPNGLANNRDLVGRNLMLHCSDHYLVTARKALASFDMAHGVSLNDFYRHGEEKLGNFHAHPLSIDKEKVLTWLRGKHSLPAWLRVLSPIFPLVADIGARIYRKRAVFGSVLEDLPYAENRVTGASEDGVVRYQYRVHDELRRRVDLSRGLFLRSLAPKFKVKLISNPKDVALNLGHVCGTCRFGTSPETSVLDASNRAHDVDNLYVVDASFFPSSGGINPSLTIAANALRVADLVNARL</sequence>
<organism evidence="9 10">
    <name type="scientific">Archangium lansingense</name>
    <dbReference type="NCBI Taxonomy" id="2995310"/>
    <lineage>
        <taxon>Bacteria</taxon>
        <taxon>Pseudomonadati</taxon>
        <taxon>Myxococcota</taxon>
        <taxon>Myxococcia</taxon>
        <taxon>Myxococcales</taxon>
        <taxon>Cystobacterineae</taxon>
        <taxon>Archangiaceae</taxon>
        <taxon>Archangium</taxon>
    </lineage>
</organism>
<comment type="caution">
    <text evidence="9">The sequence shown here is derived from an EMBL/GenBank/DDBJ whole genome shotgun (WGS) entry which is preliminary data.</text>
</comment>
<dbReference type="InterPro" id="IPR036188">
    <property type="entry name" value="FAD/NAD-bd_sf"/>
</dbReference>
<comment type="similarity">
    <text evidence="2">Belongs to the GMC oxidoreductase family.</text>
</comment>
<dbReference type="RefSeq" id="WP_267537273.1">
    <property type="nucleotide sequence ID" value="NZ_JAPNKA010000001.1"/>
</dbReference>
<dbReference type="PANTHER" id="PTHR42784:SF1">
    <property type="entry name" value="PYRANOSE 2-OXIDASE"/>
    <property type="match status" value="1"/>
</dbReference>
<dbReference type="InterPro" id="IPR007867">
    <property type="entry name" value="GMC_OxRtase_C"/>
</dbReference>
<evidence type="ECO:0000256" key="5">
    <source>
        <dbReference type="ARBA" id="ARBA00023002"/>
    </source>
</evidence>
<accession>A0ABT4AA17</accession>
<feature type="domain" description="Glucose-methanol-choline oxidoreductase C-terminal" evidence="8">
    <location>
        <begin position="479"/>
        <end position="536"/>
    </location>
</feature>
<dbReference type="Pfam" id="PF00890">
    <property type="entry name" value="FAD_binding_2"/>
    <property type="match status" value="1"/>
</dbReference>
<dbReference type="InterPro" id="IPR003953">
    <property type="entry name" value="FAD-dep_OxRdtase_2_FAD-bd"/>
</dbReference>
<dbReference type="InterPro" id="IPR000172">
    <property type="entry name" value="GMC_OxRdtase_N"/>
</dbReference>
<proteinExistence type="inferred from homology"/>
<dbReference type="Gene3D" id="3.50.50.60">
    <property type="entry name" value="FAD/NAD(P)-binding domain"/>
    <property type="match status" value="2"/>
</dbReference>
<dbReference type="PANTHER" id="PTHR42784">
    <property type="entry name" value="PYRANOSE 2-OXIDASE"/>
    <property type="match status" value="1"/>
</dbReference>
<dbReference type="InterPro" id="IPR051473">
    <property type="entry name" value="P2Ox-like"/>
</dbReference>
<evidence type="ECO:0000256" key="3">
    <source>
        <dbReference type="ARBA" id="ARBA00022630"/>
    </source>
</evidence>
<feature type="domain" description="Glucose-methanol-choline oxidoreductase N-terminal" evidence="6">
    <location>
        <begin position="187"/>
        <end position="328"/>
    </location>
</feature>
<keyword evidence="4" id="KW-0274">FAD</keyword>